<dbReference type="SUPFAM" id="SSF81383">
    <property type="entry name" value="F-box domain"/>
    <property type="match status" value="1"/>
</dbReference>
<dbReference type="OrthoDB" id="550575at2759"/>
<organism evidence="2 3">
    <name type="scientific">Syncephalastrum racemosum</name>
    <name type="common">Filamentous fungus</name>
    <dbReference type="NCBI Taxonomy" id="13706"/>
    <lineage>
        <taxon>Eukaryota</taxon>
        <taxon>Fungi</taxon>
        <taxon>Fungi incertae sedis</taxon>
        <taxon>Mucoromycota</taxon>
        <taxon>Mucoromycotina</taxon>
        <taxon>Mucoromycetes</taxon>
        <taxon>Mucorales</taxon>
        <taxon>Syncephalastraceae</taxon>
        <taxon>Syncephalastrum</taxon>
    </lineage>
</organism>
<feature type="non-terminal residue" evidence="2">
    <location>
        <position position="425"/>
    </location>
</feature>
<dbReference type="AlphaFoldDB" id="A0A1X2H737"/>
<dbReference type="Gene3D" id="1.20.1280.50">
    <property type="match status" value="1"/>
</dbReference>
<feature type="region of interest" description="Disordered" evidence="1">
    <location>
        <begin position="1"/>
        <end position="20"/>
    </location>
</feature>
<dbReference type="InParanoid" id="A0A1X2H737"/>
<accession>A0A1X2H737</accession>
<dbReference type="Proteomes" id="UP000242180">
    <property type="component" value="Unassembled WGS sequence"/>
</dbReference>
<dbReference type="EMBL" id="MCGN01000007">
    <property type="protein sequence ID" value="ORY94379.1"/>
    <property type="molecule type" value="Genomic_DNA"/>
</dbReference>
<dbReference type="Gene3D" id="3.80.10.10">
    <property type="entry name" value="Ribonuclease Inhibitor"/>
    <property type="match status" value="1"/>
</dbReference>
<sequence>MQATIQSIPHHSQKETKSCEANSLHALEKRRDPLQVLPPELISAIFEFAPTSVLTCTTVSHAWQDYLFGLASPWKKACVSVENMGIDESSTLALNTRGLLAIKTFRSARLKYALAKYMHSLTIHARQDPVRELLNITNYQDVFLPDPSKRLHLTHLHINTGMDSTNALRVILYICPNLVKLAYEKRYAPVQATAWMYSFVRDPPTTQLQSLDWCECIEFVSSSALIIRHCPQLTSFATNAHCSFHFDIINVTGLCHALLKHCPALHTIDFNTVSQHDLVLSFRAPVSTLHKPGSLSVLRLGLGHVMDRQLLEALMEQSQETLEKVSLSESEDIAGVVRKELPIPFSRLHYVSIASTSVPKECLASFFLQCTNLTSLKLSISITDELTTTIAELPALEQLTIDGECTPASTLGDLFHRLALHCRLK</sequence>
<comment type="caution">
    <text evidence="2">The sequence shown here is derived from an EMBL/GenBank/DDBJ whole genome shotgun (WGS) entry which is preliminary data.</text>
</comment>
<dbReference type="InterPro" id="IPR032675">
    <property type="entry name" value="LRR_dom_sf"/>
</dbReference>
<evidence type="ECO:0000313" key="3">
    <source>
        <dbReference type="Proteomes" id="UP000242180"/>
    </source>
</evidence>
<evidence type="ECO:0000256" key="1">
    <source>
        <dbReference type="SAM" id="MobiDB-lite"/>
    </source>
</evidence>
<gene>
    <name evidence="2" type="ORF">BCR43DRAFT_564725</name>
</gene>
<protein>
    <recommendedName>
        <fullName evidence="4">F-box domain-containing protein</fullName>
    </recommendedName>
</protein>
<feature type="compositionally biased region" description="Polar residues" evidence="1">
    <location>
        <begin position="1"/>
        <end position="10"/>
    </location>
</feature>
<reference evidence="2 3" key="1">
    <citation type="submission" date="2016-07" db="EMBL/GenBank/DDBJ databases">
        <title>Pervasive Adenine N6-methylation of Active Genes in Fungi.</title>
        <authorList>
            <consortium name="DOE Joint Genome Institute"/>
            <person name="Mondo S.J."/>
            <person name="Dannebaum R.O."/>
            <person name="Kuo R.C."/>
            <person name="Labutti K."/>
            <person name="Haridas S."/>
            <person name="Kuo A."/>
            <person name="Salamov A."/>
            <person name="Ahrendt S.R."/>
            <person name="Lipzen A."/>
            <person name="Sullivan W."/>
            <person name="Andreopoulos W.B."/>
            <person name="Clum A."/>
            <person name="Lindquist E."/>
            <person name="Daum C."/>
            <person name="Ramamoorthy G.K."/>
            <person name="Gryganskyi A."/>
            <person name="Culley D."/>
            <person name="Magnuson J.K."/>
            <person name="James T.Y."/>
            <person name="O'Malley M.A."/>
            <person name="Stajich J.E."/>
            <person name="Spatafora J.W."/>
            <person name="Visel A."/>
            <person name="Grigoriev I.V."/>
        </authorList>
    </citation>
    <scope>NUCLEOTIDE SEQUENCE [LARGE SCALE GENOMIC DNA]</scope>
    <source>
        <strain evidence="2 3">NRRL 2496</strain>
    </source>
</reference>
<dbReference type="SUPFAM" id="SSF52047">
    <property type="entry name" value="RNI-like"/>
    <property type="match status" value="1"/>
</dbReference>
<keyword evidence="3" id="KW-1185">Reference proteome</keyword>
<dbReference type="InterPro" id="IPR036047">
    <property type="entry name" value="F-box-like_dom_sf"/>
</dbReference>
<evidence type="ECO:0008006" key="4">
    <source>
        <dbReference type="Google" id="ProtNLM"/>
    </source>
</evidence>
<evidence type="ECO:0000313" key="2">
    <source>
        <dbReference type="EMBL" id="ORY94379.1"/>
    </source>
</evidence>
<proteinExistence type="predicted"/>
<name>A0A1X2H737_SYNRA</name>